<dbReference type="PANTHER" id="PTHR42749:SF1">
    <property type="entry name" value="CELL SHAPE-DETERMINING PROTEIN MREB"/>
    <property type="match status" value="1"/>
</dbReference>
<keyword evidence="8" id="KW-1185">Reference proteome</keyword>
<keyword evidence="3 6" id="KW-0067">ATP-binding</keyword>
<feature type="binding site" evidence="6">
    <location>
        <begin position="17"/>
        <end position="19"/>
    </location>
    <ligand>
        <name>ATP</name>
        <dbReference type="ChEBI" id="CHEBI:30616"/>
    </ligand>
</feature>
<dbReference type="Gene3D" id="3.30.420.40">
    <property type="match status" value="2"/>
</dbReference>
<dbReference type="PRINTS" id="PR01652">
    <property type="entry name" value="SHAPEPROTEIN"/>
</dbReference>
<dbReference type="Proteomes" id="UP001212803">
    <property type="component" value="Chromosome"/>
</dbReference>
<dbReference type="SUPFAM" id="SSF53067">
    <property type="entry name" value="Actin-like ATPase domain"/>
    <property type="match status" value="2"/>
</dbReference>
<evidence type="ECO:0000256" key="4">
    <source>
        <dbReference type="ARBA" id="ARBA00022960"/>
    </source>
</evidence>
<evidence type="ECO:0000256" key="2">
    <source>
        <dbReference type="ARBA" id="ARBA00022741"/>
    </source>
</evidence>
<dbReference type="NCBIfam" id="TIGR00904">
    <property type="entry name" value="mreB"/>
    <property type="match status" value="1"/>
</dbReference>
<comment type="similarity">
    <text evidence="5 6">Belongs to the FtsA/MreB family.</text>
</comment>
<keyword evidence="2 6" id="KW-0547">Nucleotide-binding</keyword>
<dbReference type="Pfam" id="PF06723">
    <property type="entry name" value="MreB_Mbl"/>
    <property type="match status" value="1"/>
</dbReference>
<name>A0ABY7M5D4_9CHLR</name>
<accession>A0ABY7M5D4</accession>
<evidence type="ECO:0000256" key="5">
    <source>
        <dbReference type="ARBA" id="ARBA00023458"/>
    </source>
</evidence>
<comment type="function">
    <text evidence="6">Forms membrane-associated dynamic filaments that are essential for cell shape determination. Acts by regulating cell wall synthesis and cell elongation, and thus cell shape. A feedback loop between cell geometry and MreB localization may maintain elongated cell shape by targeting cell wall growth to regions of negative cell wall curvature.</text>
</comment>
<comment type="subunit">
    <text evidence="6">Forms polymers.</text>
</comment>
<evidence type="ECO:0000256" key="1">
    <source>
        <dbReference type="ARBA" id="ARBA00022490"/>
    </source>
</evidence>
<dbReference type="EMBL" id="CP115149">
    <property type="protein sequence ID" value="WBL35746.1"/>
    <property type="molecule type" value="Genomic_DNA"/>
</dbReference>
<dbReference type="InterPro" id="IPR004753">
    <property type="entry name" value="MreB"/>
</dbReference>
<keyword evidence="1 6" id="KW-0963">Cytoplasm</keyword>
<dbReference type="NCBIfam" id="NF010539">
    <property type="entry name" value="PRK13927.1"/>
    <property type="match status" value="1"/>
</dbReference>
<dbReference type="PANTHER" id="PTHR42749">
    <property type="entry name" value="CELL SHAPE-DETERMINING PROTEIN MREB"/>
    <property type="match status" value="1"/>
</dbReference>
<comment type="caution">
    <text evidence="6">Lacks conserved residue(s) required for the propagation of feature annotation.</text>
</comment>
<dbReference type="InterPro" id="IPR043129">
    <property type="entry name" value="ATPase_NBD"/>
</dbReference>
<dbReference type="RefSeq" id="WP_270056271.1">
    <property type="nucleotide sequence ID" value="NZ_CP115149.1"/>
</dbReference>
<sequence length="354" mass="37635">MAFEFLAPKKVGIDLGTANILVYVKGQGIVVNEPSVVARHNRDNAIVAVGNEARAMQGRTPGSISVIRPMRDGVIADYLTTEAMLRYFIGLVTGRFNLIRPEVMVTVPAGVTSVEQRAVRDAAEQAGARKPAHLVPEPLAAAIGARIPIGTARGNMVVNIGGGRTEAAVISLYGIVVSESVRMAGDRIDEAIIAYVRRRHNLIIGEKTAEEIKIAIGSALPIDEGLATQVRGRDQLSGLPKTISLTSTEVAQAIQDCLGTIVQTVRAVLEKTPPELAADVIDRGIVLTGGGALLRHLDELLTQETGVPCYVADNPLECVAIGAGIALDHLDVIKRSLPTEEENLVGMFPQAEQR</sequence>
<evidence type="ECO:0000313" key="8">
    <source>
        <dbReference type="Proteomes" id="UP001212803"/>
    </source>
</evidence>
<feature type="binding site" evidence="6">
    <location>
        <begin position="210"/>
        <end position="213"/>
    </location>
    <ligand>
        <name>ATP</name>
        <dbReference type="ChEBI" id="CHEBI:30616"/>
    </ligand>
</feature>
<keyword evidence="4 6" id="KW-0133">Cell shape</keyword>
<comment type="subcellular location">
    <subcellularLocation>
        <location evidence="6">Cytoplasm</location>
    </subcellularLocation>
    <text evidence="6">Membrane-associated.</text>
</comment>
<dbReference type="CDD" id="cd10225">
    <property type="entry name" value="ASKHA_NBD_MreB-like"/>
    <property type="match status" value="1"/>
</dbReference>
<reference evidence="7 8" key="1">
    <citation type="journal article" date="2023" name="ISME J.">
        <title>Thermophilic Dehalococcoidia with unusual traits shed light on an unexpected past.</title>
        <authorList>
            <person name="Palmer M."/>
            <person name="Covington J.K."/>
            <person name="Zhou E.M."/>
            <person name="Thomas S.C."/>
            <person name="Habib N."/>
            <person name="Seymour C.O."/>
            <person name="Lai D."/>
            <person name="Johnston J."/>
            <person name="Hashimi A."/>
            <person name="Jiao J.Y."/>
            <person name="Muok A.R."/>
            <person name="Liu L."/>
            <person name="Xian W.D."/>
            <person name="Zhi X.Y."/>
            <person name="Li M.M."/>
            <person name="Silva L.P."/>
            <person name="Bowen B.P."/>
            <person name="Louie K."/>
            <person name="Briegel A."/>
            <person name="Pett-Ridge J."/>
            <person name="Weber P.K."/>
            <person name="Tocheva E.I."/>
            <person name="Woyke T."/>
            <person name="Northen T.R."/>
            <person name="Mayali X."/>
            <person name="Li W.J."/>
            <person name="Hedlund B.P."/>
        </authorList>
    </citation>
    <scope>NUCLEOTIDE SEQUENCE [LARGE SCALE GENOMIC DNA]</scope>
    <source>
        <strain evidence="7 8">YIM 72310</strain>
    </source>
</reference>
<dbReference type="InterPro" id="IPR056546">
    <property type="entry name" value="MreB_MamK-like"/>
</dbReference>
<proteinExistence type="inferred from homology"/>
<evidence type="ECO:0000256" key="3">
    <source>
        <dbReference type="ARBA" id="ARBA00022840"/>
    </source>
</evidence>
<evidence type="ECO:0000313" key="7">
    <source>
        <dbReference type="EMBL" id="WBL35746.1"/>
    </source>
</evidence>
<organism evidence="7 8">
    <name type="scientific">Tepidiforma flava</name>
    <dbReference type="NCBI Taxonomy" id="3004094"/>
    <lineage>
        <taxon>Bacteria</taxon>
        <taxon>Bacillati</taxon>
        <taxon>Chloroflexota</taxon>
        <taxon>Tepidiformia</taxon>
        <taxon>Tepidiformales</taxon>
        <taxon>Tepidiformaceae</taxon>
        <taxon>Tepidiforma</taxon>
    </lineage>
</organism>
<dbReference type="HAMAP" id="MF_02207">
    <property type="entry name" value="MreB"/>
    <property type="match status" value="1"/>
</dbReference>
<evidence type="ECO:0000256" key="6">
    <source>
        <dbReference type="HAMAP-Rule" id="MF_02207"/>
    </source>
</evidence>
<gene>
    <name evidence="6" type="primary">mreB</name>
    <name evidence="7" type="ORF">O0235_13350</name>
</gene>
<protein>
    <recommendedName>
        <fullName evidence="6">Cell shape-determining protein MreB</fullName>
    </recommendedName>
</protein>
<feature type="binding site" evidence="6">
    <location>
        <begin position="290"/>
        <end position="293"/>
    </location>
    <ligand>
        <name>ATP</name>
        <dbReference type="ChEBI" id="CHEBI:30616"/>
    </ligand>
</feature>